<comment type="similarity">
    <text evidence="3">Belongs to the Nudix hydrolase family.</text>
</comment>
<dbReference type="EMBL" id="JBHUIY010000001">
    <property type="protein sequence ID" value="MFD2232250.1"/>
    <property type="molecule type" value="Genomic_DNA"/>
</dbReference>
<dbReference type="Pfam" id="PF00293">
    <property type="entry name" value="NUDIX"/>
    <property type="match status" value="1"/>
</dbReference>
<comment type="caution">
    <text evidence="5">The sequence shown here is derived from an EMBL/GenBank/DDBJ whole genome shotgun (WGS) entry which is preliminary data.</text>
</comment>
<dbReference type="PRINTS" id="PR00502">
    <property type="entry name" value="NUDIXFAMILY"/>
</dbReference>
<protein>
    <submittedName>
        <fullName evidence="5">NUDIX hydrolase</fullName>
    </submittedName>
</protein>
<comment type="cofactor">
    <cofactor evidence="1">
        <name>Mg(2+)</name>
        <dbReference type="ChEBI" id="CHEBI:18420"/>
    </cofactor>
</comment>
<keyword evidence="2 3" id="KW-0378">Hydrolase</keyword>
<reference evidence="6" key="1">
    <citation type="journal article" date="2019" name="Int. J. Syst. Evol. Microbiol.">
        <title>The Global Catalogue of Microorganisms (GCM) 10K type strain sequencing project: providing services to taxonomists for standard genome sequencing and annotation.</title>
        <authorList>
            <consortium name="The Broad Institute Genomics Platform"/>
            <consortium name="The Broad Institute Genome Sequencing Center for Infectious Disease"/>
            <person name="Wu L."/>
            <person name="Ma J."/>
        </authorList>
    </citation>
    <scope>NUCLEOTIDE SEQUENCE [LARGE SCALE GENOMIC DNA]</scope>
    <source>
        <strain evidence="6">KCTC 15012</strain>
    </source>
</reference>
<feature type="domain" description="Nudix hydrolase" evidence="4">
    <location>
        <begin position="11"/>
        <end position="143"/>
    </location>
</feature>
<dbReference type="InterPro" id="IPR020084">
    <property type="entry name" value="NUDIX_hydrolase_CS"/>
</dbReference>
<evidence type="ECO:0000256" key="1">
    <source>
        <dbReference type="ARBA" id="ARBA00001946"/>
    </source>
</evidence>
<evidence type="ECO:0000256" key="2">
    <source>
        <dbReference type="ARBA" id="ARBA00022801"/>
    </source>
</evidence>
<evidence type="ECO:0000259" key="4">
    <source>
        <dbReference type="PROSITE" id="PS51462"/>
    </source>
</evidence>
<dbReference type="RefSeq" id="WP_377313407.1">
    <property type="nucleotide sequence ID" value="NZ_JBHUIY010000001.1"/>
</dbReference>
<accession>A0ABW5C4S2</accession>
<evidence type="ECO:0000256" key="3">
    <source>
        <dbReference type="RuleBase" id="RU003476"/>
    </source>
</evidence>
<dbReference type="PROSITE" id="PS00893">
    <property type="entry name" value="NUDIX_BOX"/>
    <property type="match status" value="1"/>
</dbReference>
<evidence type="ECO:0000313" key="5">
    <source>
        <dbReference type="EMBL" id="MFD2232250.1"/>
    </source>
</evidence>
<name>A0ABW5C4S2_9PROT</name>
<proteinExistence type="inferred from homology"/>
<dbReference type="PANTHER" id="PTHR43736:SF1">
    <property type="entry name" value="DIHYDRONEOPTERIN TRIPHOSPHATE DIPHOSPHATASE"/>
    <property type="match status" value="1"/>
</dbReference>
<dbReference type="PANTHER" id="PTHR43736">
    <property type="entry name" value="ADP-RIBOSE PYROPHOSPHATASE"/>
    <property type="match status" value="1"/>
</dbReference>
<dbReference type="CDD" id="cd04673">
    <property type="entry name" value="NUDIX_ADPRase"/>
    <property type="match status" value="1"/>
</dbReference>
<dbReference type="InterPro" id="IPR015797">
    <property type="entry name" value="NUDIX_hydrolase-like_dom_sf"/>
</dbReference>
<dbReference type="Proteomes" id="UP001597296">
    <property type="component" value="Unassembled WGS sequence"/>
</dbReference>
<evidence type="ECO:0000313" key="6">
    <source>
        <dbReference type="Proteomes" id="UP001597296"/>
    </source>
</evidence>
<dbReference type="GO" id="GO:0016787">
    <property type="term" value="F:hydrolase activity"/>
    <property type="evidence" value="ECO:0007669"/>
    <property type="project" value="UniProtKB-KW"/>
</dbReference>
<dbReference type="Gene3D" id="3.90.79.10">
    <property type="entry name" value="Nucleoside Triphosphate Pyrophosphohydrolase"/>
    <property type="match status" value="1"/>
</dbReference>
<sequence>MSGETGGRAYPAHPLPGVLALVERDGRLLLVLRGREPDRGKWGLPGGLIELGESVTAAALRELAEETGVAAEAGRVVDVFDVIDRDGSGRVRYHFVLSVVLCHWREGEGEAGDDADAVAWVTPGQIDDPAWPCSVNVGRLARLIG</sequence>
<organism evidence="5 6">
    <name type="scientific">Phaeospirillum tilakii</name>
    <dbReference type="NCBI Taxonomy" id="741673"/>
    <lineage>
        <taxon>Bacteria</taxon>
        <taxon>Pseudomonadati</taxon>
        <taxon>Pseudomonadota</taxon>
        <taxon>Alphaproteobacteria</taxon>
        <taxon>Rhodospirillales</taxon>
        <taxon>Rhodospirillaceae</taxon>
        <taxon>Phaeospirillum</taxon>
    </lineage>
</organism>
<keyword evidence="6" id="KW-1185">Reference proteome</keyword>
<dbReference type="SUPFAM" id="SSF55811">
    <property type="entry name" value="Nudix"/>
    <property type="match status" value="1"/>
</dbReference>
<dbReference type="PROSITE" id="PS51462">
    <property type="entry name" value="NUDIX"/>
    <property type="match status" value="1"/>
</dbReference>
<dbReference type="InterPro" id="IPR020476">
    <property type="entry name" value="Nudix_hydrolase"/>
</dbReference>
<dbReference type="InterPro" id="IPR000086">
    <property type="entry name" value="NUDIX_hydrolase_dom"/>
</dbReference>
<gene>
    <name evidence="5" type="ORF">ACFSNB_00375</name>
</gene>